<evidence type="ECO:0000256" key="7">
    <source>
        <dbReference type="RuleBase" id="RU004016"/>
    </source>
</evidence>
<proteinExistence type="inferred from homology"/>
<dbReference type="RefSeq" id="WP_169382514.1">
    <property type="nucleotide sequence ID" value="NZ_JAAXLA010000031.1"/>
</dbReference>
<keyword evidence="3" id="KW-0378">Hydrolase</keyword>
<dbReference type="Gene3D" id="3.40.710.10">
    <property type="entry name" value="DD-peptidase/beta-lactamase superfamily"/>
    <property type="match status" value="1"/>
</dbReference>
<dbReference type="EMBL" id="JAAXLA010000031">
    <property type="protein sequence ID" value="NMH99065.1"/>
    <property type="molecule type" value="Genomic_DNA"/>
</dbReference>
<keyword evidence="5" id="KW-0573">Peptidoglycan synthesis</keyword>
<evidence type="ECO:0000259" key="11">
    <source>
        <dbReference type="Pfam" id="PF00768"/>
    </source>
</evidence>
<feature type="transmembrane region" description="Helical" evidence="9">
    <location>
        <begin position="379"/>
        <end position="397"/>
    </location>
</feature>
<comment type="caution">
    <text evidence="12">The sequence shown here is derived from an EMBL/GenBank/DDBJ whole genome shotgun (WGS) entry which is preliminary data.</text>
</comment>
<dbReference type="InterPro" id="IPR018044">
    <property type="entry name" value="Peptidase_S11"/>
</dbReference>
<keyword evidence="13" id="KW-1185">Reference proteome</keyword>
<dbReference type="InterPro" id="IPR006311">
    <property type="entry name" value="TAT_signal"/>
</dbReference>
<dbReference type="Pfam" id="PF00768">
    <property type="entry name" value="Peptidase_S11"/>
    <property type="match status" value="1"/>
</dbReference>
<sequence>MSGPRGLLRRAVTTAALVLLALAAAGPGTAAAAPSCPGQAAPPPPAAREEVVPGAVPPPPLPVPPDPVGGPLLGACGDVLPPGAPPPPAVTAAGWVVADPDTGAVLAAHDPHGRQRPASTLKILTTLVVLQRLGLDTPVAATAEDTRIDGSKAGIGPGGSYTVRQLLTGLLLNSGNDTANALARALGGVPTTLAAMSETAARLGALDTRPATPSGLDGPGTSCSAYDLALFFRAALRDPTFTELIGTRQADFPGYPGRPGFRISSDNPLLRSYPGAIGGKTGYTDAARHTFVGAAQRGGRRLVVAMVRGEQRPVAMWKQAAALLDYGFALPVSAPRVGMLVDPAPRSFGAAPTTPPAAVVVQQPLLVTGGAPVVSVADGLLAGMVALAVAGGLVALIQRRARS</sequence>
<dbReference type="GO" id="GO:0004180">
    <property type="term" value="F:carboxypeptidase activity"/>
    <property type="evidence" value="ECO:0007669"/>
    <property type="project" value="UniProtKB-KW"/>
</dbReference>
<keyword evidence="9" id="KW-0472">Membrane</keyword>
<feature type="domain" description="Peptidase S11 D-alanyl-D-alanine carboxypeptidase A N-terminal" evidence="11">
    <location>
        <begin position="87"/>
        <end position="305"/>
    </location>
</feature>
<evidence type="ECO:0000256" key="1">
    <source>
        <dbReference type="ARBA" id="ARBA00007164"/>
    </source>
</evidence>
<comment type="similarity">
    <text evidence="1 7">Belongs to the peptidase S11 family.</text>
</comment>
<gene>
    <name evidence="12" type="ORF">HF526_17370</name>
</gene>
<evidence type="ECO:0000256" key="8">
    <source>
        <dbReference type="SAM" id="MobiDB-lite"/>
    </source>
</evidence>
<protein>
    <submittedName>
        <fullName evidence="12">D-alanyl-D-alanine carboxypeptidase</fullName>
    </submittedName>
</protein>
<evidence type="ECO:0000256" key="10">
    <source>
        <dbReference type="SAM" id="SignalP"/>
    </source>
</evidence>
<evidence type="ECO:0000256" key="9">
    <source>
        <dbReference type="SAM" id="Phobius"/>
    </source>
</evidence>
<keyword evidence="12" id="KW-0121">Carboxypeptidase</keyword>
<dbReference type="InterPro" id="IPR001967">
    <property type="entry name" value="Peptidase_S11_N"/>
</dbReference>
<evidence type="ECO:0000256" key="3">
    <source>
        <dbReference type="ARBA" id="ARBA00022801"/>
    </source>
</evidence>
<evidence type="ECO:0000256" key="6">
    <source>
        <dbReference type="ARBA" id="ARBA00023316"/>
    </source>
</evidence>
<dbReference type="PANTHER" id="PTHR21581">
    <property type="entry name" value="D-ALANYL-D-ALANINE CARBOXYPEPTIDASE"/>
    <property type="match status" value="1"/>
</dbReference>
<organism evidence="12 13">
    <name type="scientific">Pseudonocardia acidicola</name>
    <dbReference type="NCBI Taxonomy" id="2724939"/>
    <lineage>
        <taxon>Bacteria</taxon>
        <taxon>Bacillati</taxon>
        <taxon>Actinomycetota</taxon>
        <taxon>Actinomycetes</taxon>
        <taxon>Pseudonocardiales</taxon>
        <taxon>Pseudonocardiaceae</taxon>
        <taxon>Pseudonocardia</taxon>
    </lineage>
</organism>
<feature type="compositionally biased region" description="Low complexity" evidence="8">
    <location>
        <begin position="30"/>
        <end position="39"/>
    </location>
</feature>
<evidence type="ECO:0000256" key="5">
    <source>
        <dbReference type="ARBA" id="ARBA00022984"/>
    </source>
</evidence>
<keyword evidence="9" id="KW-0812">Transmembrane</keyword>
<name>A0ABX1SBX0_9PSEU</name>
<dbReference type="Proteomes" id="UP000820669">
    <property type="component" value="Unassembled WGS sequence"/>
</dbReference>
<keyword evidence="12" id="KW-0645">Protease</keyword>
<keyword evidence="2 10" id="KW-0732">Signal</keyword>
<feature type="signal peptide" evidence="10">
    <location>
        <begin position="1"/>
        <end position="32"/>
    </location>
</feature>
<dbReference type="InterPro" id="IPR012338">
    <property type="entry name" value="Beta-lactam/transpept-like"/>
</dbReference>
<keyword evidence="9" id="KW-1133">Transmembrane helix</keyword>
<evidence type="ECO:0000256" key="2">
    <source>
        <dbReference type="ARBA" id="ARBA00022729"/>
    </source>
</evidence>
<dbReference type="PANTHER" id="PTHR21581:SF33">
    <property type="entry name" value="D-ALANYL-D-ALANINE CARBOXYPEPTIDASE DACB"/>
    <property type="match status" value="1"/>
</dbReference>
<evidence type="ECO:0000313" key="12">
    <source>
        <dbReference type="EMBL" id="NMH99065.1"/>
    </source>
</evidence>
<accession>A0ABX1SBX0</accession>
<evidence type="ECO:0000256" key="4">
    <source>
        <dbReference type="ARBA" id="ARBA00022960"/>
    </source>
</evidence>
<reference evidence="12 13" key="1">
    <citation type="submission" date="2020-04" db="EMBL/GenBank/DDBJ databases">
        <authorList>
            <person name="Klaysubun C."/>
            <person name="Duangmal K."/>
            <person name="Lipun K."/>
        </authorList>
    </citation>
    <scope>NUCLEOTIDE SEQUENCE [LARGE SCALE GENOMIC DNA]</scope>
    <source>
        <strain evidence="12 13">K10HN5</strain>
    </source>
</reference>
<dbReference type="PROSITE" id="PS51318">
    <property type="entry name" value="TAT"/>
    <property type="match status" value="1"/>
</dbReference>
<feature type="compositionally biased region" description="Pro residues" evidence="8">
    <location>
        <begin position="55"/>
        <end position="68"/>
    </location>
</feature>
<keyword evidence="4" id="KW-0133">Cell shape</keyword>
<dbReference type="SUPFAM" id="SSF56601">
    <property type="entry name" value="beta-lactamase/transpeptidase-like"/>
    <property type="match status" value="1"/>
</dbReference>
<feature type="region of interest" description="Disordered" evidence="8">
    <location>
        <begin position="30"/>
        <end position="69"/>
    </location>
</feature>
<dbReference type="PRINTS" id="PR00725">
    <property type="entry name" value="DADACBPTASE1"/>
</dbReference>
<evidence type="ECO:0000313" key="13">
    <source>
        <dbReference type="Proteomes" id="UP000820669"/>
    </source>
</evidence>
<feature type="chain" id="PRO_5045382292" evidence="10">
    <location>
        <begin position="33"/>
        <end position="403"/>
    </location>
</feature>
<keyword evidence="6" id="KW-0961">Cell wall biogenesis/degradation</keyword>